<evidence type="ECO:0000313" key="2">
    <source>
        <dbReference type="EMBL" id="RZC67594.1"/>
    </source>
</evidence>
<evidence type="ECO:0000256" key="1">
    <source>
        <dbReference type="SAM" id="MobiDB-lite"/>
    </source>
</evidence>
<protein>
    <submittedName>
        <fullName evidence="2">Uncharacterized protein</fullName>
    </submittedName>
</protein>
<gene>
    <name evidence="2" type="ORF">C5167_011287</name>
</gene>
<dbReference type="AlphaFoldDB" id="A0A4Y7K2M4"/>
<feature type="compositionally biased region" description="Polar residues" evidence="1">
    <location>
        <begin position="87"/>
        <end position="96"/>
    </location>
</feature>
<sequence>MFIHITIFLKELYDRNKDKLELQAGEPERLADIDKSIKEWQEEERIFQKSLNRNKPVYNGKEFEGLVVEDLFTQQQQGESYGKGNQHEMNSAANDQPTDRNETRVNMEVEDSVVVNNEDTQEMNDSSGTKDGTPSTFGTQDKCWQKGFESGMKFSEKPTSSKSVESLKDGFDAGRKLKQADDLELNNVVENISEADSVVENIAISAGIVEEKDDIQMEVVVFDTPSITTIKPDEISGYVHTGTTPSFGAIMDEVMRKATQEKEEVEEQTEDVDTTSGAAIGKG</sequence>
<proteinExistence type="predicted"/>
<organism evidence="2 3">
    <name type="scientific">Papaver somniferum</name>
    <name type="common">Opium poppy</name>
    <dbReference type="NCBI Taxonomy" id="3469"/>
    <lineage>
        <taxon>Eukaryota</taxon>
        <taxon>Viridiplantae</taxon>
        <taxon>Streptophyta</taxon>
        <taxon>Embryophyta</taxon>
        <taxon>Tracheophyta</taxon>
        <taxon>Spermatophyta</taxon>
        <taxon>Magnoliopsida</taxon>
        <taxon>Ranunculales</taxon>
        <taxon>Papaveraceae</taxon>
        <taxon>Papaveroideae</taxon>
        <taxon>Papaver</taxon>
    </lineage>
</organism>
<feature type="region of interest" description="Disordered" evidence="1">
    <location>
        <begin position="77"/>
        <end position="100"/>
    </location>
</feature>
<feature type="compositionally biased region" description="Acidic residues" evidence="1">
    <location>
        <begin position="263"/>
        <end position="273"/>
    </location>
</feature>
<dbReference type="Proteomes" id="UP000316621">
    <property type="component" value="Chromosome 6"/>
</dbReference>
<feature type="region of interest" description="Disordered" evidence="1">
    <location>
        <begin position="258"/>
        <end position="283"/>
    </location>
</feature>
<dbReference type="Gramene" id="RZC67594">
    <property type="protein sequence ID" value="RZC67594"/>
    <property type="gene ID" value="C5167_011287"/>
</dbReference>
<dbReference type="EMBL" id="CM010720">
    <property type="protein sequence ID" value="RZC67594.1"/>
    <property type="molecule type" value="Genomic_DNA"/>
</dbReference>
<name>A0A4Y7K2M4_PAPSO</name>
<keyword evidence="3" id="KW-1185">Reference proteome</keyword>
<accession>A0A4Y7K2M4</accession>
<reference evidence="2 3" key="1">
    <citation type="journal article" date="2018" name="Science">
        <title>The opium poppy genome and morphinan production.</title>
        <authorList>
            <person name="Guo L."/>
            <person name="Winzer T."/>
            <person name="Yang X."/>
            <person name="Li Y."/>
            <person name="Ning Z."/>
            <person name="He Z."/>
            <person name="Teodor R."/>
            <person name="Lu Y."/>
            <person name="Bowser T.A."/>
            <person name="Graham I.A."/>
            <person name="Ye K."/>
        </authorList>
    </citation>
    <scope>NUCLEOTIDE SEQUENCE [LARGE SCALE GENOMIC DNA]</scope>
    <source>
        <strain evidence="3">cv. HN1</strain>
        <tissue evidence="2">Leaves</tissue>
    </source>
</reference>
<evidence type="ECO:0000313" key="3">
    <source>
        <dbReference type="Proteomes" id="UP000316621"/>
    </source>
</evidence>